<dbReference type="SUPFAM" id="SSF53474">
    <property type="entry name" value="alpha/beta-Hydrolases"/>
    <property type="match status" value="1"/>
</dbReference>
<dbReference type="InterPro" id="IPR029058">
    <property type="entry name" value="AB_hydrolase_fold"/>
</dbReference>
<protein>
    <submittedName>
        <fullName evidence="6">Alpha/beta fold hydrolase</fullName>
    </submittedName>
</protein>
<gene>
    <name evidence="6" type="ORF">E0W69_015780</name>
</gene>
<feature type="binding site" evidence="2">
    <location>
        <position position="30"/>
    </location>
    <ligand>
        <name>substrate</name>
    </ligand>
</feature>
<feature type="active site" description="Nucleophile" evidence="1">
    <location>
        <position position="98"/>
    </location>
</feature>
<dbReference type="KEGG" id="arac:E0W69_015780"/>
<evidence type="ECO:0000259" key="5">
    <source>
        <dbReference type="Pfam" id="PF12146"/>
    </source>
</evidence>
<evidence type="ECO:0000313" key="6">
    <source>
        <dbReference type="EMBL" id="QES90053.1"/>
    </source>
</evidence>
<accession>A0A5P2GA32</accession>
<evidence type="ECO:0000256" key="3">
    <source>
        <dbReference type="PIRSR" id="PIRSR017388-3"/>
    </source>
</evidence>
<name>A0A5P2GA32_9BACT</name>
<dbReference type="RefSeq" id="WP_131331009.1">
    <property type="nucleotide sequence ID" value="NZ_CP044016.1"/>
</dbReference>
<dbReference type="InterPro" id="IPR051044">
    <property type="entry name" value="MAG_DAG_Lipase"/>
</dbReference>
<dbReference type="Pfam" id="PF00561">
    <property type="entry name" value="Abhydrolase_1"/>
    <property type="match status" value="1"/>
</dbReference>
<dbReference type="PANTHER" id="PTHR11614">
    <property type="entry name" value="PHOSPHOLIPASE-RELATED"/>
    <property type="match status" value="1"/>
</dbReference>
<keyword evidence="7" id="KW-1185">Reference proteome</keyword>
<evidence type="ECO:0000256" key="2">
    <source>
        <dbReference type="PIRSR" id="PIRSR017388-2"/>
    </source>
</evidence>
<feature type="active site" description="Charge relay system" evidence="1">
    <location>
        <position position="226"/>
    </location>
</feature>
<dbReference type="Pfam" id="PF12146">
    <property type="entry name" value="Hydrolase_4"/>
    <property type="match status" value="1"/>
</dbReference>
<dbReference type="EMBL" id="CP044016">
    <property type="protein sequence ID" value="QES90053.1"/>
    <property type="molecule type" value="Genomic_DNA"/>
</dbReference>
<proteinExistence type="predicted"/>
<dbReference type="OrthoDB" id="9799612at2"/>
<feature type="binding site" evidence="2">
    <location>
        <position position="99"/>
    </location>
    <ligand>
        <name>substrate</name>
    </ligand>
</feature>
<keyword evidence="6" id="KW-0378">Hydrolase</keyword>
<feature type="site" description="Important for substrate specificity" evidence="3">
    <location>
        <position position="145"/>
    </location>
</feature>
<evidence type="ECO:0000256" key="1">
    <source>
        <dbReference type="PIRSR" id="PIRSR017388-1"/>
    </source>
</evidence>
<dbReference type="InterPro" id="IPR012354">
    <property type="entry name" value="Esterase_lipase"/>
</dbReference>
<organism evidence="6 7">
    <name type="scientific">Rhizosphaericola mali</name>
    <dbReference type="NCBI Taxonomy" id="2545455"/>
    <lineage>
        <taxon>Bacteria</taxon>
        <taxon>Pseudomonadati</taxon>
        <taxon>Bacteroidota</taxon>
        <taxon>Chitinophagia</taxon>
        <taxon>Chitinophagales</taxon>
        <taxon>Chitinophagaceae</taxon>
        <taxon>Rhizosphaericola</taxon>
    </lineage>
</organism>
<dbReference type="Gene3D" id="3.40.50.1820">
    <property type="entry name" value="alpha/beta hydrolase"/>
    <property type="match status" value="1"/>
</dbReference>
<reference evidence="6 7" key="1">
    <citation type="submission" date="2019-09" db="EMBL/GenBank/DDBJ databases">
        <title>Complete genome sequence of Arachidicoccus sp. B3-10 isolated from apple orchard soil.</title>
        <authorList>
            <person name="Kim H.S."/>
            <person name="Han K.-I."/>
            <person name="Suh M.K."/>
            <person name="Lee K.C."/>
            <person name="Eom M.K."/>
            <person name="Kim J.-S."/>
            <person name="Kang S.W."/>
            <person name="Sin Y."/>
            <person name="Lee J.-S."/>
        </authorList>
    </citation>
    <scope>NUCLEOTIDE SEQUENCE [LARGE SCALE GENOMIC DNA]</scope>
    <source>
        <strain evidence="6 7">B3-10</strain>
    </source>
</reference>
<dbReference type="AlphaFoldDB" id="A0A5P2GA32"/>
<evidence type="ECO:0000259" key="4">
    <source>
        <dbReference type="Pfam" id="PF00561"/>
    </source>
</evidence>
<dbReference type="Proteomes" id="UP000292424">
    <property type="component" value="Chromosome"/>
</dbReference>
<feature type="active site" description="Charge relay system" evidence="1">
    <location>
        <position position="196"/>
    </location>
</feature>
<feature type="domain" description="AB hydrolase-1" evidence="4">
    <location>
        <begin position="24"/>
        <end position="132"/>
    </location>
</feature>
<dbReference type="GO" id="GO:0052689">
    <property type="term" value="F:carboxylic ester hydrolase activity"/>
    <property type="evidence" value="ECO:0007669"/>
    <property type="project" value="InterPro"/>
</dbReference>
<dbReference type="InterPro" id="IPR000073">
    <property type="entry name" value="AB_hydrolase_1"/>
</dbReference>
<dbReference type="InterPro" id="IPR022742">
    <property type="entry name" value="Hydrolase_4"/>
</dbReference>
<sequence>MTKDLVVHNEARAEFLKGTNKCGILIIHGFTGSTQSMRLYGYALNEKGFTVLMPRLSGHGTTPEDMEQTTYLEWIKDVETAYYQLASEVDNVFVAGLSMGGSLTLYLAENYPIKAIATINAASMNLPAFESIFQDDNSPDFIKGIGSDIKKEGIKEWAYSKTPKKSIGEILKLEKILDENLSKITTPTIIFSSNEDHVVPPPHSQNIYDKISSKTKKLIHLENSYHVATLDNDLAIIVEETNHFFHQYI</sequence>
<evidence type="ECO:0000313" key="7">
    <source>
        <dbReference type="Proteomes" id="UP000292424"/>
    </source>
</evidence>
<dbReference type="PIRSF" id="PIRSF017388">
    <property type="entry name" value="Esterase_lipase"/>
    <property type="match status" value="1"/>
</dbReference>
<feature type="domain" description="Serine aminopeptidase S33" evidence="5">
    <location>
        <begin position="162"/>
        <end position="231"/>
    </location>
</feature>